<proteinExistence type="predicted"/>
<organism evidence="2 3">
    <name type="scientific">Ectobacillus funiculus</name>
    <dbReference type="NCBI Taxonomy" id="137993"/>
    <lineage>
        <taxon>Bacteria</taxon>
        <taxon>Bacillati</taxon>
        <taxon>Bacillota</taxon>
        <taxon>Bacilli</taxon>
        <taxon>Bacillales</taxon>
        <taxon>Bacillaceae</taxon>
        <taxon>Ectobacillus</taxon>
    </lineage>
</organism>
<feature type="domain" description="DUF4097" evidence="1">
    <location>
        <begin position="2"/>
        <end position="92"/>
    </location>
</feature>
<gene>
    <name evidence="2" type="ORF">ACFFMS_26125</name>
</gene>
<evidence type="ECO:0000313" key="2">
    <source>
        <dbReference type="EMBL" id="MFB9761714.1"/>
    </source>
</evidence>
<reference evidence="2 3" key="1">
    <citation type="submission" date="2024-09" db="EMBL/GenBank/DDBJ databases">
        <authorList>
            <person name="Sun Q."/>
            <person name="Mori K."/>
        </authorList>
    </citation>
    <scope>NUCLEOTIDE SEQUENCE [LARGE SCALE GENOMIC DNA]</scope>
    <source>
        <strain evidence="2 3">JCM 11201</strain>
    </source>
</reference>
<dbReference type="Proteomes" id="UP001589609">
    <property type="component" value="Unassembled WGS sequence"/>
</dbReference>
<evidence type="ECO:0000259" key="1">
    <source>
        <dbReference type="Pfam" id="PF13349"/>
    </source>
</evidence>
<dbReference type="Pfam" id="PF13349">
    <property type="entry name" value="DUF4097"/>
    <property type="match status" value="1"/>
</dbReference>
<dbReference type="RefSeq" id="WP_379951849.1">
    <property type="nucleotide sequence ID" value="NZ_JBHMAF010000196.1"/>
</dbReference>
<dbReference type="InterPro" id="IPR025164">
    <property type="entry name" value="Toastrack_DUF4097"/>
</dbReference>
<keyword evidence="3" id="KW-1185">Reference proteome</keyword>
<protein>
    <submittedName>
        <fullName evidence="2">DUF4097 family beta strand repeat-containing protein</fullName>
    </submittedName>
</protein>
<comment type="caution">
    <text evidence="2">The sequence shown here is derived from an EMBL/GenBank/DDBJ whole genome shotgun (WGS) entry which is preliminary data.</text>
</comment>
<name>A0ABV5WM29_9BACI</name>
<dbReference type="EMBL" id="JBHMAF010000196">
    <property type="protein sequence ID" value="MFB9761714.1"/>
    <property type="molecule type" value="Genomic_DNA"/>
</dbReference>
<sequence length="93" mass="9723">MKMETSSGDIDGKTEEVKGNVSLEASSGDIDVKLTKAPASLIVDYKGGSGDGTANIDGMNFSEKSEDRIVGQTGDGNFKLTARTSSGDFKIKD</sequence>
<evidence type="ECO:0000313" key="3">
    <source>
        <dbReference type="Proteomes" id="UP001589609"/>
    </source>
</evidence>
<accession>A0ABV5WM29</accession>